<reference evidence="1 2" key="1">
    <citation type="journal article" date="2007" name="Appl. Environ. Microbiol.">
        <title>Isolation of key methanogens for global methane emission from rice paddy fields: a novel isolate affiliated with the clone cluster rice cluster I.</title>
        <authorList>
            <person name="Sakai S."/>
            <person name="Imachi H."/>
            <person name="Sekiguchi Y."/>
            <person name="Ohashi A."/>
            <person name="Harada H."/>
            <person name="Kamagata Y."/>
        </authorList>
    </citation>
    <scope>NUCLEOTIDE SEQUENCE [LARGE SCALE GENOMIC DNA]</scope>
    <source>
        <strain evidence="2">DSM 17711 / JCM 13418 / NBRC 101707 / SANAE</strain>
    </source>
</reference>
<evidence type="ECO:0008006" key="3">
    <source>
        <dbReference type="Google" id="ProtNLM"/>
    </source>
</evidence>
<accession>D1Z106</accession>
<dbReference type="KEGG" id="mpd:MCP_2306"/>
<dbReference type="InParanoid" id="D1Z106"/>
<proteinExistence type="predicted"/>
<evidence type="ECO:0000313" key="2">
    <source>
        <dbReference type="Proteomes" id="UP000001882"/>
    </source>
</evidence>
<dbReference type="Proteomes" id="UP000001882">
    <property type="component" value="Chromosome"/>
</dbReference>
<organism evidence="1 2">
    <name type="scientific">Methanocella paludicola (strain DSM 17711 / JCM 13418 / NBRC 101707 / SANAE)</name>
    <dbReference type="NCBI Taxonomy" id="304371"/>
    <lineage>
        <taxon>Archaea</taxon>
        <taxon>Methanobacteriati</taxon>
        <taxon>Methanobacteriota</taxon>
        <taxon>Stenosarchaea group</taxon>
        <taxon>Methanomicrobia</taxon>
        <taxon>Methanocellales</taxon>
        <taxon>Methanocellaceae</taxon>
        <taxon>Methanocella</taxon>
    </lineage>
</organism>
<protein>
    <recommendedName>
        <fullName evidence="3">DUF4878 domain-containing protein</fullName>
    </recommendedName>
</protein>
<dbReference type="eggNOG" id="arCOG07677">
    <property type="taxonomic scope" value="Archaea"/>
</dbReference>
<keyword evidence="2" id="KW-1185">Reference proteome</keyword>
<dbReference type="PROSITE" id="PS51257">
    <property type="entry name" value="PROKAR_LIPOPROTEIN"/>
    <property type="match status" value="1"/>
</dbReference>
<name>D1Z106_METPS</name>
<reference evidence="1 2" key="2">
    <citation type="journal article" date="2008" name="Int. J. Syst. Evol. Microbiol.">
        <title>Methanocella paludicola gen. nov., sp. nov., a methane-producing archaeon, the first isolate of the lineage 'Rice Cluster I', and proposal of the new archaeal order Methanocellales ord. nov.</title>
        <authorList>
            <person name="Sakai S."/>
            <person name="Imachi H."/>
            <person name="Hanada S."/>
            <person name="Ohashi A."/>
            <person name="Harada H."/>
            <person name="Kamagata Y."/>
        </authorList>
    </citation>
    <scope>NUCLEOTIDE SEQUENCE [LARGE SCALE GENOMIC DNA]</scope>
    <source>
        <strain evidence="2">DSM 17711 / JCM 13418 / NBRC 101707 / SANAE</strain>
    </source>
</reference>
<dbReference type="GeneID" id="8682108"/>
<dbReference type="AlphaFoldDB" id="D1Z106"/>
<dbReference type="OrthoDB" id="376000at2157"/>
<dbReference type="RefSeq" id="WP_012901052.1">
    <property type="nucleotide sequence ID" value="NC_013665.1"/>
</dbReference>
<evidence type="ECO:0000313" key="1">
    <source>
        <dbReference type="EMBL" id="BAI62378.1"/>
    </source>
</evidence>
<reference evidence="2" key="3">
    <citation type="journal article" date="2011" name="PLoS ONE">
        <title>Genome sequence of a mesophilic hydrogenotrophic methanogen Methanocella paludicola, the first cultivated representative of the order Methanocellales.</title>
        <authorList>
            <person name="Sakai S."/>
            <person name="Takaki Y."/>
            <person name="Shimamura S."/>
            <person name="Sekine M."/>
            <person name="Tajima T."/>
            <person name="Kosugi H."/>
            <person name="Ichikawa N."/>
            <person name="Tasumi E."/>
            <person name="Hiraki A.T."/>
            <person name="Shimizu A."/>
            <person name="Kato Y."/>
            <person name="Nishiko R."/>
            <person name="Mori K."/>
            <person name="Fujita N."/>
            <person name="Imachi H."/>
            <person name="Takai K."/>
        </authorList>
    </citation>
    <scope>NUCLEOTIDE SEQUENCE [LARGE SCALE GENOMIC DNA]</scope>
    <source>
        <strain evidence="2">DSM 17711 / JCM 13418 / NBRC 101707 / SANAE</strain>
    </source>
</reference>
<sequence length="146" mass="16533">MVNKLKVVFPVIAIVLVMLLSGCATQKPVEEMTPGEVVTQFWTDISEGNYEHAYELSFHANQNMSKNIWIDEHKSKWGENGSYIKIYSFNVTDIDPVDSSQFEGNFTEARIVSTNATIAYMGHNETGQLRMVLVNTTNGWKIFGNY</sequence>
<dbReference type="EMBL" id="AP011532">
    <property type="protein sequence ID" value="BAI62378.1"/>
    <property type="molecule type" value="Genomic_DNA"/>
</dbReference>
<gene>
    <name evidence="1" type="ordered locus">MCP_2306</name>
</gene>